<dbReference type="EMBL" id="CP087164">
    <property type="protein sequence ID" value="UGS35130.1"/>
    <property type="molecule type" value="Genomic_DNA"/>
</dbReference>
<dbReference type="InterPro" id="IPR029063">
    <property type="entry name" value="SAM-dependent_MTases_sf"/>
</dbReference>
<dbReference type="RefSeq" id="WP_259314787.1">
    <property type="nucleotide sequence ID" value="NZ_CP087164.1"/>
</dbReference>
<gene>
    <name evidence="3" type="ORF">DSM104329_01515</name>
</gene>
<proteinExistence type="predicted"/>
<organism evidence="3 4">
    <name type="scientific">Capillimicrobium parvum</name>
    <dbReference type="NCBI Taxonomy" id="2884022"/>
    <lineage>
        <taxon>Bacteria</taxon>
        <taxon>Bacillati</taxon>
        <taxon>Actinomycetota</taxon>
        <taxon>Thermoleophilia</taxon>
        <taxon>Solirubrobacterales</taxon>
        <taxon>Capillimicrobiaceae</taxon>
        <taxon>Capillimicrobium</taxon>
    </lineage>
</organism>
<evidence type="ECO:0000313" key="3">
    <source>
        <dbReference type="EMBL" id="UGS35130.1"/>
    </source>
</evidence>
<name>A0A9E7BZA5_9ACTN</name>
<dbReference type="GO" id="GO:0005886">
    <property type="term" value="C:plasma membrane"/>
    <property type="evidence" value="ECO:0007669"/>
    <property type="project" value="TreeGrafter"/>
</dbReference>
<evidence type="ECO:0000313" key="4">
    <source>
        <dbReference type="Proteomes" id="UP001162834"/>
    </source>
</evidence>
<dbReference type="PANTHER" id="PTHR40048">
    <property type="entry name" value="RHAMNOSYL O-METHYLTRANSFERASE"/>
    <property type="match status" value="1"/>
</dbReference>
<dbReference type="GO" id="GO:0008168">
    <property type="term" value="F:methyltransferase activity"/>
    <property type="evidence" value="ECO:0007669"/>
    <property type="project" value="UniProtKB-KW"/>
</dbReference>
<sequence length="576" mass="64588">MSDTHGGQRTLYLHVGMGRCGTSAIQRFGETHRGTLLHRGVLYPSAVEMGFTADEARGGNGRGFAATDDPDAAIARIAEHLDDSDADRFLISAEQLLGPKDGRLARLAEGLEARGIRTIAVFYVREQREWLVSRWAQGLKSQGWATTLDDYIAGRLQRARETAILTYGVRCAQIANVFGRENLIVRRFQRDALEGADARIDVFGLAGLDVRDLVGDSRENASASLEESVMVRLVNALPESAAFDSRAFLRYLDSQPADERNGGMQAPLFRLASPETMRAAAEYFGPLNEDFRREFLPEVPAPVFTSAIPDDYEQVTEDEATTSRAITMVGNYMARRTARVLRGLDPAEPGVLDEKTAALAPTRFDERLTLPLYEYYEQLQEQIMHATHWMGVPMRKNPLDSWVYQEILHAVRPDVIVEIGSYVGGSTLFFANLMDLLGHGEVISVEVRRDRYEAEHPRISEVTGESLDPEVIAEVRRRCAGRRAIVIHDSDHRRDVVLGELRAYADLVPVGSYYIVEDGSVDQFPLGSPLHPRKFAEGPLLAVEDFLREDDRFEVDRGMERYLVTWNPSGYLRRVR</sequence>
<dbReference type="SUPFAM" id="SSF53335">
    <property type="entry name" value="S-adenosyl-L-methionine-dependent methyltransferases"/>
    <property type="match status" value="1"/>
</dbReference>
<keyword evidence="2" id="KW-0808">Transferase</keyword>
<dbReference type="SUPFAM" id="SSF52540">
    <property type="entry name" value="P-loop containing nucleoside triphosphate hydrolases"/>
    <property type="match status" value="1"/>
</dbReference>
<accession>A0A9E7BZA5</accession>
<dbReference type="AlphaFoldDB" id="A0A9E7BZA5"/>
<evidence type="ECO:0008006" key="5">
    <source>
        <dbReference type="Google" id="ProtNLM"/>
    </source>
</evidence>
<dbReference type="KEGG" id="sbae:DSM104329_01515"/>
<dbReference type="Gene3D" id="3.40.50.300">
    <property type="entry name" value="P-loop containing nucleotide triphosphate hydrolases"/>
    <property type="match status" value="1"/>
</dbReference>
<dbReference type="InterPro" id="IPR027417">
    <property type="entry name" value="P-loop_NTPase"/>
</dbReference>
<dbReference type="PANTHER" id="PTHR40048:SF1">
    <property type="entry name" value="RHAMNOSYL O-METHYLTRANSFERASE"/>
    <property type="match status" value="1"/>
</dbReference>
<dbReference type="InterPro" id="IPR007072">
    <property type="entry name" value="RNMT_CmcI"/>
</dbReference>
<evidence type="ECO:0000256" key="2">
    <source>
        <dbReference type="ARBA" id="ARBA00022679"/>
    </source>
</evidence>
<keyword evidence="1" id="KW-0489">Methyltransferase</keyword>
<reference evidence="3" key="1">
    <citation type="journal article" date="2022" name="Int. J. Syst. Evol. Microbiol.">
        <title>Pseudomonas aegrilactucae sp. nov. and Pseudomonas morbosilactucae sp. nov., pathogens causing bacterial rot of lettuce in Japan.</title>
        <authorList>
            <person name="Sawada H."/>
            <person name="Fujikawa T."/>
            <person name="Satou M."/>
        </authorList>
    </citation>
    <scope>NUCLEOTIDE SEQUENCE</scope>
    <source>
        <strain evidence="3">0166_1</strain>
    </source>
</reference>
<dbReference type="Pfam" id="PF04989">
    <property type="entry name" value="RMNT_CmcI"/>
    <property type="match status" value="1"/>
</dbReference>
<dbReference type="GO" id="GO:0071770">
    <property type="term" value="P:DIM/DIP cell wall layer assembly"/>
    <property type="evidence" value="ECO:0007669"/>
    <property type="project" value="TreeGrafter"/>
</dbReference>
<dbReference type="Gene3D" id="3.40.50.150">
    <property type="entry name" value="Vaccinia Virus protein VP39"/>
    <property type="match status" value="1"/>
</dbReference>
<dbReference type="Proteomes" id="UP001162834">
    <property type="component" value="Chromosome"/>
</dbReference>
<evidence type="ECO:0000256" key="1">
    <source>
        <dbReference type="ARBA" id="ARBA00022603"/>
    </source>
</evidence>
<keyword evidence="4" id="KW-1185">Reference proteome</keyword>
<protein>
    <recommendedName>
        <fullName evidence="5">Rhamnosyl O-methyltransferase</fullName>
    </recommendedName>
</protein>
<dbReference type="GO" id="GO:0008610">
    <property type="term" value="P:lipid biosynthetic process"/>
    <property type="evidence" value="ECO:0007669"/>
    <property type="project" value="InterPro"/>
</dbReference>
<dbReference type="GO" id="GO:0032259">
    <property type="term" value="P:methylation"/>
    <property type="evidence" value="ECO:0007669"/>
    <property type="project" value="UniProtKB-KW"/>
</dbReference>